<dbReference type="Proteomes" id="UP000240883">
    <property type="component" value="Unassembled WGS sequence"/>
</dbReference>
<evidence type="ECO:0000259" key="1">
    <source>
        <dbReference type="Pfam" id="PF01073"/>
    </source>
</evidence>
<dbReference type="Gene3D" id="3.40.50.720">
    <property type="entry name" value="NAD(P)-binding Rossmann-like Domain"/>
    <property type="match status" value="1"/>
</dbReference>
<reference evidence="2 3" key="1">
    <citation type="journal article" date="2018" name="Front. Microbiol.">
        <title>Genome-Wide Analysis of Corynespora cassiicola Leaf Fall Disease Putative Effectors.</title>
        <authorList>
            <person name="Lopez D."/>
            <person name="Ribeiro S."/>
            <person name="Label P."/>
            <person name="Fumanal B."/>
            <person name="Venisse J.S."/>
            <person name="Kohler A."/>
            <person name="de Oliveira R.R."/>
            <person name="Labutti K."/>
            <person name="Lipzen A."/>
            <person name="Lail K."/>
            <person name="Bauer D."/>
            <person name="Ohm R.A."/>
            <person name="Barry K.W."/>
            <person name="Spatafora J."/>
            <person name="Grigoriev I.V."/>
            <person name="Martin F.M."/>
            <person name="Pujade-Renaud V."/>
        </authorList>
    </citation>
    <scope>NUCLEOTIDE SEQUENCE [LARGE SCALE GENOMIC DNA]</scope>
    <source>
        <strain evidence="2 3">Philippines</strain>
    </source>
</reference>
<proteinExistence type="predicted"/>
<keyword evidence="3" id="KW-1185">Reference proteome</keyword>
<dbReference type="Pfam" id="PF01073">
    <property type="entry name" value="3Beta_HSD"/>
    <property type="match status" value="1"/>
</dbReference>
<organism evidence="2 3">
    <name type="scientific">Corynespora cassiicola Philippines</name>
    <dbReference type="NCBI Taxonomy" id="1448308"/>
    <lineage>
        <taxon>Eukaryota</taxon>
        <taxon>Fungi</taxon>
        <taxon>Dikarya</taxon>
        <taxon>Ascomycota</taxon>
        <taxon>Pezizomycotina</taxon>
        <taxon>Dothideomycetes</taxon>
        <taxon>Pleosporomycetidae</taxon>
        <taxon>Pleosporales</taxon>
        <taxon>Corynesporascaceae</taxon>
        <taxon>Corynespora</taxon>
    </lineage>
</organism>
<dbReference type="GO" id="GO:0006694">
    <property type="term" value="P:steroid biosynthetic process"/>
    <property type="evidence" value="ECO:0007669"/>
    <property type="project" value="InterPro"/>
</dbReference>
<evidence type="ECO:0000313" key="3">
    <source>
        <dbReference type="Proteomes" id="UP000240883"/>
    </source>
</evidence>
<protein>
    <submittedName>
        <fullName evidence="2">Hydroxysteroid dehydrogenase</fullName>
    </submittedName>
</protein>
<dbReference type="OrthoDB" id="10058185at2759"/>
<sequence length="367" mass="40080">MANSNQTFGSVLVTGGCGFYGHNIVAAVLEAEPSCKVYAFDIDTDRSSRRHESTTYLTGDIADPIAVDAAFAAMKPPPRVIFHTACPPSMNQSHALHWRVNVEGTRNLLAAADRIGSVHALVLVSTASVGYDGVAELRNVKELERLDASKQSRGYSRSKGVSEGEVLSANRKNSSGMLTCALRPCTTFGPDDPHFFQNIVDVVNNGQAKYRFGKGQNLFDFIYVGNAAHAHILAARALLAAHGKAPLPAAERIEGEVFNITNEEPIPFWDLTVKTSNLLGSSISHDEILSIPPLVGLIMAFLSEWLVWIFSFGTKESKISVASVKYTFLTHTMNIDKARARLGYAPRYNLDNGLYKTVAWYGKDKNQ</sequence>
<dbReference type="InterPro" id="IPR036291">
    <property type="entry name" value="NAD(P)-bd_dom_sf"/>
</dbReference>
<name>A0A2T2NZ11_CORCC</name>
<dbReference type="InterPro" id="IPR002225">
    <property type="entry name" value="3Beta_OHSteriod_DH/Estase"/>
</dbReference>
<dbReference type="PANTHER" id="PTHR43000">
    <property type="entry name" value="DTDP-D-GLUCOSE 4,6-DEHYDRATASE-RELATED"/>
    <property type="match status" value="1"/>
</dbReference>
<dbReference type="STRING" id="1448308.A0A2T2NZ11"/>
<dbReference type="SUPFAM" id="SSF51735">
    <property type="entry name" value="NAD(P)-binding Rossmann-fold domains"/>
    <property type="match status" value="1"/>
</dbReference>
<dbReference type="AlphaFoldDB" id="A0A2T2NZ11"/>
<gene>
    <name evidence="2" type="ORF">BS50DRAFT_673441</name>
</gene>
<feature type="domain" description="3-beta hydroxysteroid dehydrogenase/isomerase" evidence="1">
    <location>
        <begin position="12"/>
        <end position="283"/>
    </location>
</feature>
<dbReference type="GO" id="GO:0016616">
    <property type="term" value="F:oxidoreductase activity, acting on the CH-OH group of donors, NAD or NADP as acceptor"/>
    <property type="evidence" value="ECO:0007669"/>
    <property type="project" value="InterPro"/>
</dbReference>
<dbReference type="EMBL" id="KZ678131">
    <property type="protein sequence ID" value="PSN70661.1"/>
    <property type="molecule type" value="Genomic_DNA"/>
</dbReference>
<accession>A0A2T2NZ11</accession>
<evidence type="ECO:0000313" key="2">
    <source>
        <dbReference type="EMBL" id="PSN70661.1"/>
    </source>
</evidence>